<evidence type="ECO:0000256" key="2">
    <source>
        <dbReference type="ARBA" id="ARBA00006143"/>
    </source>
</evidence>
<evidence type="ECO:0000256" key="5">
    <source>
        <dbReference type="ARBA" id="ARBA00023136"/>
    </source>
</evidence>
<dbReference type="InterPro" id="IPR051790">
    <property type="entry name" value="Cytochrome_c-biogenesis_DsbD"/>
</dbReference>
<dbReference type="Proteomes" id="UP000823123">
    <property type="component" value="Unassembled WGS sequence"/>
</dbReference>
<feature type="transmembrane region" description="Helical" evidence="6">
    <location>
        <begin position="20"/>
        <end position="47"/>
    </location>
</feature>
<reference evidence="8 9" key="1">
    <citation type="submission" date="2020-09" db="EMBL/GenBank/DDBJ databases">
        <title>Parvimonas S3374 sp. nov.</title>
        <authorList>
            <person name="Buhl M."/>
        </authorList>
    </citation>
    <scope>NUCLEOTIDE SEQUENCE [LARGE SCALE GENOMIC DNA]</scope>
    <source>
        <strain evidence="8 9">S3374</strain>
    </source>
</reference>
<feature type="transmembrane region" description="Helical" evidence="6">
    <location>
        <begin position="95"/>
        <end position="117"/>
    </location>
</feature>
<keyword evidence="3 6" id="KW-0812">Transmembrane</keyword>
<organism evidence="8 9">
    <name type="scientific">Parvimonas parva</name>
    <dbReference type="NCBI Taxonomy" id="2769485"/>
    <lineage>
        <taxon>Bacteria</taxon>
        <taxon>Bacillati</taxon>
        <taxon>Bacillota</taxon>
        <taxon>Tissierellia</taxon>
        <taxon>Tissierellales</taxon>
        <taxon>Peptoniphilaceae</taxon>
        <taxon>Parvimonas</taxon>
    </lineage>
</organism>
<proteinExistence type="inferred from homology"/>
<evidence type="ECO:0000256" key="1">
    <source>
        <dbReference type="ARBA" id="ARBA00004141"/>
    </source>
</evidence>
<accession>A0ABS1C9W0</accession>
<keyword evidence="5 6" id="KW-0472">Membrane</keyword>
<gene>
    <name evidence="8" type="ORF">IBJ83_06135</name>
</gene>
<feature type="domain" description="Cytochrome C biogenesis protein transmembrane" evidence="7">
    <location>
        <begin position="24"/>
        <end position="225"/>
    </location>
</feature>
<evidence type="ECO:0000259" key="7">
    <source>
        <dbReference type="Pfam" id="PF02683"/>
    </source>
</evidence>
<sequence length="230" mass="24232">MLNNLESIIGEGLKSFSIFAPILALLGGILTSISPCSLASIPLVVGFMTGTKENDTKRAFKISVVFAIGMAITYTTLGVLAALLSKIFNQSGQLWNIFLGIVMILMALQTWEVVNVVPSKVLTNKSGRTGYVGALVVGIMAGLFSSPCSTPILVALLAIVAGKGSLVWGVLLFLLYSIGNSILVVVAGTSTGFVGKVMSNKSYGKISDIVKIVFGIIILLIGLYFLYLGF</sequence>
<comment type="subcellular location">
    <subcellularLocation>
        <location evidence="1">Membrane</location>
        <topology evidence="1">Multi-pass membrane protein</topology>
    </subcellularLocation>
</comment>
<evidence type="ECO:0000256" key="4">
    <source>
        <dbReference type="ARBA" id="ARBA00022989"/>
    </source>
</evidence>
<feature type="transmembrane region" description="Helical" evidence="6">
    <location>
        <begin position="59"/>
        <end position="83"/>
    </location>
</feature>
<feature type="transmembrane region" description="Helical" evidence="6">
    <location>
        <begin position="129"/>
        <end position="160"/>
    </location>
</feature>
<protein>
    <submittedName>
        <fullName evidence="8">Sulfite exporter TauE/SafE family protein</fullName>
    </submittedName>
</protein>
<dbReference type="PANTHER" id="PTHR31272">
    <property type="entry name" value="CYTOCHROME C-TYPE BIOGENESIS PROTEIN HI_1454-RELATED"/>
    <property type="match status" value="1"/>
</dbReference>
<feature type="transmembrane region" description="Helical" evidence="6">
    <location>
        <begin position="209"/>
        <end position="227"/>
    </location>
</feature>
<evidence type="ECO:0000256" key="6">
    <source>
        <dbReference type="SAM" id="Phobius"/>
    </source>
</evidence>
<evidence type="ECO:0000256" key="3">
    <source>
        <dbReference type="ARBA" id="ARBA00022692"/>
    </source>
</evidence>
<comment type="similarity">
    <text evidence="2">Belongs to the DsbD family.</text>
</comment>
<feature type="transmembrane region" description="Helical" evidence="6">
    <location>
        <begin position="166"/>
        <end position="188"/>
    </location>
</feature>
<keyword evidence="4 6" id="KW-1133">Transmembrane helix</keyword>
<dbReference type="Pfam" id="PF02683">
    <property type="entry name" value="DsbD_TM"/>
    <property type="match status" value="1"/>
</dbReference>
<evidence type="ECO:0000313" key="8">
    <source>
        <dbReference type="EMBL" id="MBK1468891.1"/>
    </source>
</evidence>
<dbReference type="RefSeq" id="WP_201275779.1">
    <property type="nucleotide sequence ID" value="NZ_JACVDA010000016.1"/>
</dbReference>
<dbReference type="EMBL" id="JACVDA010000016">
    <property type="protein sequence ID" value="MBK1468891.1"/>
    <property type="molecule type" value="Genomic_DNA"/>
</dbReference>
<evidence type="ECO:0000313" key="9">
    <source>
        <dbReference type="Proteomes" id="UP000823123"/>
    </source>
</evidence>
<dbReference type="InterPro" id="IPR003834">
    <property type="entry name" value="Cyt_c_assmbl_TM_dom"/>
</dbReference>
<comment type="caution">
    <text evidence="8">The sequence shown here is derived from an EMBL/GenBank/DDBJ whole genome shotgun (WGS) entry which is preliminary data.</text>
</comment>
<dbReference type="PANTHER" id="PTHR31272:SF6">
    <property type="entry name" value="CYTOCHROME C-TYPE BIOGENESIS CCDA-LIKE CHLOROPLASTIC PROTEIN"/>
    <property type="match status" value="1"/>
</dbReference>
<name>A0ABS1C9W0_9FIRM</name>
<keyword evidence="9" id="KW-1185">Reference proteome</keyword>